<comment type="caution">
    <text evidence="1">The sequence shown here is derived from an EMBL/GenBank/DDBJ whole genome shotgun (WGS) entry which is preliminary data.</text>
</comment>
<dbReference type="OrthoDB" id="5007400at2"/>
<gene>
    <name evidence="1" type="ORF">EV379_1415</name>
</gene>
<sequence length="93" mass="10240">MQLGKRWAFGESAPSTLPEVVLVAIEAVESDAPDAAIDRSAWRWTLTWLEGKPVLELDDGTVIRYDAEADSATITQRIPASTSDFAESDDDDW</sequence>
<keyword evidence="2" id="KW-1185">Reference proteome</keyword>
<proteinExistence type="predicted"/>
<accession>A0A4Q8AME7</accession>
<dbReference type="AlphaFoldDB" id="A0A4Q8AME7"/>
<evidence type="ECO:0000313" key="1">
    <source>
        <dbReference type="EMBL" id="RZU65095.1"/>
    </source>
</evidence>
<dbReference type="Proteomes" id="UP000291483">
    <property type="component" value="Unassembled WGS sequence"/>
</dbReference>
<dbReference type="RefSeq" id="WP_130505494.1">
    <property type="nucleotide sequence ID" value="NZ_SHLC01000001.1"/>
</dbReference>
<evidence type="ECO:0000313" key="2">
    <source>
        <dbReference type="Proteomes" id="UP000291483"/>
    </source>
</evidence>
<dbReference type="EMBL" id="SHLC01000001">
    <property type="protein sequence ID" value="RZU65095.1"/>
    <property type="molecule type" value="Genomic_DNA"/>
</dbReference>
<reference evidence="1 2" key="1">
    <citation type="submission" date="2019-02" db="EMBL/GenBank/DDBJ databases">
        <title>Sequencing the genomes of 1000 actinobacteria strains.</title>
        <authorList>
            <person name="Klenk H.-P."/>
        </authorList>
    </citation>
    <scope>NUCLEOTIDE SEQUENCE [LARGE SCALE GENOMIC DNA]</scope>
    <source>
        <strain evidence="1 2">DSM 18319</strain>
    </source>
</reference>
<organism evidence="1 2">
    <name type="scientific">Microterricola gilva</name>
    <dbReference type="NCBI Taxonomy" id="393267"/>
    <lineage>
        <taxon>Bacteria</taxon>
        <taxon>Bacillati</taxon>
        <taxon>Actinomycetota</taxon>
        <taxon>Actinomycetes</taxon>
        <taxon>Micrococcales</taxon>
        <taxon>Microbacteriaceae</taxon>
        <taxon>Microterricola</taxon>
    </lineage>
</organism>
<name>A0A4Q8AME7_9MICO</name>
<protein>
    <submittedName>
        <fullName evidence="1">Uncharacterized protein</fullName>
    </submittedName>
</protein>